<gene>
    <name evidence="1" type="ORF">BT62DRAFT_1011107</name>
</gene>
<evidence type="ECO:0000313" key="1">
    <source>
        <dbReference type="EMBL" id="KAG7441809.1"/>
    </source>
</evidence>
<dbReference type="AlphaFoldDB" id="A0A9P7VKY4"/>
<dbReference type="EMBL" id="MU250556">
    <property type="protein sequence ID" value="KAG7441809.1"/>
    <property type="molecule type" value="Genomic_DNA"/>
</dbReference>
<protein>
    <submittedName>
        <fullName evidence="1">Uncharacterized protein</fullName>
    </submittedName>
</protein>
<sequence>MSSPLIDDIFEALHVCSAEATVQRPDRPGLLLSCKPVKSRKKRTFCCPAVPGSIALDVRNIATSLSGKGSAKPIRMKRPYLLWTFEAYSRFIIPDPRKRLPSSDVSVVASTNRRSIITSWTHMPVVYLPPSGKIFNLRSTLAAVAPSFRLCRDGCFYCSEWQAGPDLSNVISDVSRFDEHGSLWTHSDVVGA</sequence>
<dbReference type="GeneID" id="66100027"/>
<keyword evidence="2" id="KW-1185">Reference proteome</keyword>
<dbReference type="RefSeq" id="XP_043035309.1">
    <property type="nucleotide sequence ID" value="XM_043177740.1"/>
</dbReference>
<accession>A0A9P7VKY4</accession>
<dbReference type="Proteomes" id="UP000812287">
    <property type="component" value="Unassembled WGS sequence"/>
</dbReference>
<comment type="caution">
    <text evidence="1">The sequence shown here is derived from an EMBL/GenBank/DDBJ whole genome shotgun (WGS) entry which is preliminary data.</text>
</comment>
<proteinExistence type="predicted"/>
<organism evidence="1 2">
    <name type="scientific">Guyanagaster necrorhizus</name>
    <dbReference type="NCBI Taxonomy" id="856835"/>
    <lineage>
        <taxon>Eukaryota</taxon>
        <taxon>Fungi</taxon>
        <taxon>Dikarya</taxon>
        <taxon>Basidiomycota</taxon>
        <taxon>Agaricomycotina</taxon>
        <taxon>Agaricomycetes</taxon>
        <taxon>Agaricomycetidae</taxon>
        <taxon>Agaricales</taxon>
        <taxon>Marasmiineae</taxon>
        <taxon>Physalacriaceae</taxon>
        <taxon>Guyanagaster</taxon>
    </lineage>
</organism>
<reference evidence="1" key="1">
    <citation type="submission" date="2020-11" db="EMBL/GenBank/DDBJ databases">
        <title>Adaptations for nitrogen fixation in a non-lichenized fungal sporocarp promotes dispersal by wood-feeding termites.</title>
        <authorList>
            <consortium name="DOE Joint Genome Institute"/>
            <person name="Koch R.A."/>
            <person name="Yoon G."/>
            <person name="Arayal U."/>
            <person name="Lail K."/>
            <person name="Amirebrahimi M."/>
            <person name="Labutti K."/>
            <person name="Lipzen A."/>
            <person name="Riley R."/>
            <person name="Barry K."/>
            <person name="Henrissat B."/>
            <person name="Grigoriev I.V."/>
            <person name="Herr J.R."/>
            <person name="Aime M.C."/>
        </authorList>
    </citation>
    <scope>NUCLEOTIDE SEQUENCE</scope>
    <source>
        <strain evidence="1">MCA 3950</strain>
    </source>
</reference>
<name>A0A9P7VKY4_9AGAR</name>
<evidence type="ECO:0000313" key="2">
    <source>
        <dbReference type="Proteomes" id="UP000812287"/>
    </source>
</evidence>